<keyword evidence="3" id="KW-1185">Reference proteome</keyword>
<dbReference type="Proteomes" id="UP000184932">
    <property type="component" value="Unassembled WGS sequence"/>
</dbReference>
<proteinExistence type="predicted"/>
<organism evidence="2 3">
    <name type="scientific">Vannielia litorea</name>
    <dbReference type="NCBI Taxonomy" id="1217970"/>
    <lineage>
        <taxon>Bacteria</taxon>
        <taxon>Pseudomonadati</taxon>
        <taxon>Pseudomonadota</taxon>
        <taxon>Alphaproteobacteria</taxon>
        <taxon>Rhodobacterales</taxon>
        <taxon>Paracoccaceae</taxon>
        <taxon>Vannielia</taxon>
    </lineage>
</organism>
<sequence>MDGEDIPLFLARETYRRRRLMDAARLLPVVGLGLVLFPLLWIGQGAGPQTRVGVIYLFAVWALLIAVAGFVAARLSAPLPPGKADERDDVV</sequence>
<keyword evidence="1" id="KW-0472">Membrane</keyword>
<dbReference type="EMBL" id="FSRL01000001">
    <property type="protein sequence ID" value="SIN83216.1"/>
    <property type="molecule type" value="Genomic_DNA"/>
</dbReference>
<feature type="transmembrane region" description="Helical" evidence="1">
    <location>
        <begin position="23"/>
        <end position="42"/>
    </location>
</feature>
<feature type="transmembrane region" description="Helical" evidence="1">
    <location>
        <begin position="54"/>
        <end position="73"/>
    </location>
</feature>
<accession>A0A1N6EJK3</accession>
<dbReference type="AlphaFoldDB" id="A0A1N6EJK3"/>
<keyword evidence="1" id="KW-0812">Transmembrane</keyword>
<keyword evidence="1" id="KW-1133">Transmembrane helix</keyword>
<reference evidence="3" key="1">
    <citation type="submission" date="2016-11" db="EMBL/GenBank/DDBJ databases">
        <authorList>
            <person name="Varghese N."/>
            <person name="Submissions S."/>
        </authorList>
    </citation>
    <scope>NUCLEOTIDE SEQUENCE [LARGE SCALE GENOMIC DNA]</scope>
    <source>
        <strain evidence="3">DSM 29440</strain>
    </source>
</reference>
<name>A0A1N6EJK3_9RHOB</name>
<evidence type="ECO:0000256" key="1">
    <source>
        <dbReference type="SAM" id="Phobius"/>
    </source>
</evidence>
<gene>
    <name evidence="2" type="ORF">SAMN05444002_0857</name>
</gene>
<dbReference type="STRING" id="1217970.SAMN05444002_0857"/>
<evidence type="ECO:0000313" key="2">
    <source>
        <dbReference type="EMBL" id="SIN83216.1"/>
    </source>
</evidence>
<protein>
    <submittedName>
        <fullName evidence="2">Uncharacterized protein</fullName>
    </submittedName>
</protein>
<evidence type="ECO:0000313" key="3">
    <source>
        <dbReference type="Proteomes" id="UP000184932"/>
    </source>
</evidence>